<gene>
    <name evidence="2" type="ORF">HINF_LOCUS52757</name>
    <name evidence="1" type="ORF">HINF_LOCUS62567</name>
</gene>
<comment type="caution">
    <text evidence="1">The sequence shown here is derived from an EMBL/GenBank/DDBJ whole genome shotgun (WGS) entry which is preliminary data.</text>
</comment>
<dbReference type="EMBL" id="CAXDID020000265">
    <property type="protein sequence ID" value="CAL6066883.1"/>
    <property type="molecule type" value="Genomic_DNA"/>
</dbReference>
<reference evidence="2 3" key="2">
    <citation type="submission" date="2024-07" db="EMBL/GenBank/DDBJ databases">
        <authorList>
            <person name="Akdeniz Z."/>
        </authorList>
    </citation>
    <scope>NUCLEOTIDE SEQUENCE [LARGE SCALE GENOMIC DNA]</scope>
</reference>
<name>A0AA86V3L9_9EUKA</name>
<dbReference type="Proteomes" id="UP001642409">
    <property type="component" value="Unassembled WGS sequence"/>
</dbReference>
<sequence>MFKYCQDFEGVTLSLTSGDNAYTYDVLKFDSVAYKKVSVYGFSQEKKCQEVFSFPHVFDISTLILQNCVIDLCKLEGNFGEIELRKCSISGSLTAKLFADRLSVSLCCGKNIKLSQLADSRVQKLDIFFCSFNLCIDLHGAKNLYGRLGTLQFSSDSDVDLSDLEGYWDLVHFCACKFRNKVQQNTFGGNKLKIERCKTQWFIDLFQEFNGNNFELTYCGNEPNQVFQLSDYNKSFKFAQNVSLTLSNYQIDLSQVICSFKYLQFDNCTIVGTVSKWLVVDWLNLYYCTISTAQVGQFACRYLMFDDYYRDSLEDLPQQLQKLYIYGPSLNLRSKRYPRLTEIEIYESRIGSLSLLNVPNIQKLELNKCKQTKSSALIQKVIKQKKKNNTNLVELKKQHLLIKVQNQEQKRTCEAMKTDLADLIYYDINLITIGRE</sequence>
<accession>A0AA86V3L9</accession>
<proteinExistence type="predicted"/>
<dbReference type="AlphaFoldDB" id="A0AA86V3L9"/>
<evidence type="ECO:0000313" key="3">
    <source>
        <dbReference type="Proteomes" id="UP001642409"/>
    </source>
</evidence>
<organism evidence="1">
    <name type="scientific">Hexamita inflata</name>
    <dbReference type="NCBI Taxonomy" id="28002"/>
    <lineage>
        <taxon>Eukaryota</taxon>
        <taxon>Metamonada</taxon>
        <taxon>Diplomonadida</taxon>
        <taxon>Hexamitidae</taxon>
        <taxon>Hexamitinae</taxon>
        <taxon>Hexamita</taxon>
    </lineage>
</organism>
<dbReference type="EMBL" id="CATOUU010001157">
    <property type="protein sequence ID" value="CAI9974922.1"/>
    <property type="molecule type" value="Genomic_DNA"/>
</dbReference>
<evidence type="ECO:0000313" key="1">
    <source>
        <dbReference type="EMBL" id="CAI9974922.1"/>
    </source>
</evidence>
<reference evidence="1" key="1">
    <citation type="submission" date="2023-06" db="EMBL/GenBank/DDBJ databases">
        <authorList>
            <person name="Kurt Z."/>
        </authorList>
    </citation>
    <scope>NUCLEOTIDE SEQUENCE</scope>
</reference>
<protein>
    <submittedName>
        <fullName evidence="2">Hypothetical_protein</fullName>
    </submittedName>
</protein>
<evidence type="ECO:0000313" key="2">
    <source>
        <dbReference type="EMBL" id="CAL6066883.1"/>
    </source>
</evidence>
<keyword evidence="3" id="KW-1185">Reference proteome</keyword>